<dbReference type="RefSeq" id="WP_095371610.1">
    <property type="nucleotide sequence ID" value="NZ_CP022983.1"/>
</dbReference>
<proteinExistence type="predicted"/>
<reference evidence="2 3" key="1">
    <citation type="submission" date="2017-08" db="EMBL/GenBank/DDBJ databases">
        <title>Complete Genome Sequence of Bacillus kochii Oregon-R-modENCODE STRAIN BDGP4, isolated from Drosophila melanogaster gut.</title>
        <authorList>
            <person name="Wan K.H."/>
            <person name="Yu C."/>
            <person name="Park S."/>
            <person name="Hammonds A.S."/>
            <person name="Booth B.W."/>
            <person name="Celniker S.E."/>
        </authorList>
    </citation>
    <scope>NUCLEOTIDE SEQUENCE [LARGE SCALE GENOMIC DNA]</scope>
    <source>
        <strain evidence="2 3">BDGP4</strain>
    </source>
</reference>
<dbReference type="InterPro" id="IPR013486">
    <property type="entry name" value="SpoIID/LytB"/>
</dbReference>
<evidence type="ECO:0000313" key="3">
    <source>
        <dbReference type="Proteomes" id="UP000215137"/>
    </source>
</evidence>
<name>A0A248TIP1_9BACI</name>
<sequence length="343" mass="37951">MTKFKPFIVLSALLFTLVLIIPALLVVLPLGNDEKQENRETVTAEKKKGEATPFTSMEPAVDVAVYRTDANKVETFAFEDYLIGVVASEMPAEFELEALKAQALAARTYTMQHLLADEGSLPDGAMITDSTDDQVFKNKEELKKIWKSDYDWKIEKITQAVQETSGQILTYDGNPITAAFFSTSNGYTENAENVWANATPYLKSVKSPWDIDTPKFADQISIPVSEFEKKLDVKVPSGQTVAKIVEKTDGNRIGKVNINGTMIKGTDVRMKLGLQSTDFTLKRNGDQINIQTKGYGHGVGMSQYGANGMAKEGKSYKEIVSYYYKGIEISESDTMVAKLTAQK</sequence>
<dbReference type="InterPro" id="IPR013693">
    <property type="entry name" value="SpoIID/LytB_N"/>
</dbReference>
<protein>
    <submittedName>
        <fullName evidence="2">Stage II sporulation protein D</fullName>
    </submittedName>
</protein>
<dbReference type="EMBL" id="CP022983">
    <property type="protein sequence ID" value="ASV68041.1"/>
    <property type="molecule type" value="Genomic_DNA"/>
</dbReference>
<dbReference type="AlphaFoldDB" id="A0A248TIP1"/>
<accession>A0A248TIP1</accession>
<dbReference type="GO" id="GO:0030288">
    <property type="term" value="C:outer membrane-bounded periplasmic space"/>
    <property type="evidence" value="ECO:0007669"/>
    <property type="project" value="TreeGrafter"/>
</dbReference>
<dbReference type="Proteomes" id="UP000215137">
    <property type="component" value="Chromosome"/>
</dbReference>
<gene>
    <name evidence="2" type="primary">spoIID</name>
    <name evidence="2" type="ORF">CKF48_12380</name>
</gene>
<dbReference type="NCBIfam" id="TIGR02669">
    <property type="entry name" value="SpoIID_LytB"/>
    <property type="match status" value="1"/>
</dbReference>
<organism evidence="2 3">
    <name type="scientific">Cytobacillus kochii</name>
    <dbReference type="NCBI Taxonomy" id="859143"/>
    <lineage>
        <taxon>Bacteria</taxon>
        <taxon>Bacillati</taxon>
        <taxon>Bacillota</taxon>
        <taxon>Bacilli</taxon>
        <taxon>Bacillales</taxon>
        <taxon>Bacillaceae</taxon>
        <taxon>Cytobacillus</taxon>
    </lineage>
</organism>
<dbReference type="InterPro" id="IPR014225">
    <property type="entry name" value="Spore_II_D_firmicutes"/>
</dbReference>
<keyword evidence="3" id="KW-1185">Reference proteome</keyword>
<dbReference type="PANTHER" id="PTHR30032">
    <property type="entry name" value="N-ACETYLMURAMOYL-L-ALANINE AMIDASE-RELATED"/>
    <property type="match status" value="1"/>
</dbReference>
<evidence type="ECO:0000313" key="2">
    <source>
        <dbReference type="EMBL" id="ASV68041.1"/>
    </source>
</evidence>
<dbReference type="OrthoDB" id="9794671at2"/>
<dbReference type="NCBIfam" id="TIGR02870">
    <property type="entry name" value="spore_II_D"/>
    <property type="match status" value="1"/>
</dbReference>
<dbReference type="PANTHER" id="PTHR30032:SF4">
    <property type="entry name" value="AMIDASE ENHANCER"/>
    <property type="match status" value="1"/>
</dbReference>
<dbReference type="Pfam" id="PF08486">
    <property type="entry name" value="SpoIID"/>
    <property type="match status" value="1"/>
</dbReference>
<dbReference type="KEGG" id="bko:CKF48_12380"/>
<dbReference type="InterPro" id="IPR051922">
    <property type="entry name" value="Bact_Sporulation_Assoc"/>
</dbReference>
<evidence type="ECO:0000259" key="1">
    <source>
        <dbReference type="Pfam" id="PF08486"/>
    </source>
</evidence>
<feature type="domain" description="Sporulation stage II protein D amidase enhancer LytB N-terminal" evidence="1">
    <location>
        <begin position="67"/>
        <end position="171"/>
    </location>
</feature>
<dbReference type="GO" id="GO:0030435">
    <property type="term" value="P:sporulation resulting in formation of a cellular spore"/>
    <property type="evidence" value="ECO:0007669"/>
    <property type="project" value="InterPro"/>
</dbReference>